<protein>
    <submittedName>
        <fullName evidence="1">Uncharacterized protein</fullName>
    </submittedName>
</protein>
<dbReference type="EMBL" id="BSOW01000039">
    <property type="protein sequence ID" value="GLR90899.1"/>
    <property type="molecule type" value="Genomic_DNA"/>
</dbReference>
<evidence type="ECO:0000313" key="2">
    <source>
        <dbReference type="Proteomes" id="UP001156905"/>
    </source>
</evidence>
<reference evidence="2" key="1">
    <citation type="journal article" date="2019" name="Int. J. Syst. Evol. Microbiol.">
        <title>The Global Catalogue of Microorganisms (GCM) 10K type strain sequencing project: providing services to taxonomists for standard genome sequencing and annotation.</title>
        <authorList>
            <consortium name="The Broad Institute Genomics Platform"/>
            <consortium name="The Broad Institute Genome Sequencing Center for Infectious Disease"/>
            <person name="Wu L."/>
            <person name="Ma J."/>
        </authorList>
    </citation>
    <scope>NUCLEOTIDE SEQUENCE [LARGE SCALE GENOMIC DNA]</scope>
    <source>
        <strain evidence="2">NBRC 102520</strain>
    </source>
</reference>
<evidence type="ECO:0000313" key="1">
    <source>
        <dbReference type="EMBL" id="GLR90899.1"/>
    </source>
</evidence>
<dbReference type="RefSeq" id="WP_284273965.1">
    <property type="nucleotide sequence ID" value="NZ_BSOW01000039.1"/>
</dbReference>
<sequence>MTKILNVNDLCDAISGSTLDDATQGILIVTLATSVAIAAKVLADHYGVISEHAEYESGFGGLCVNFRPAYDGQECPDVIDEGDEGGDWP</sequence>
<gene>
    <name evidence="1" type="ORF">GCM10007857_76150</name>
</gene>
<comment type="caution">
    <text evidence="1">The sequence shown here is derived from an EMBL/GenBank/DDBJ whole genome shotgun (WGS) entry which is preliminary data.</text>
</comment>
<organism evidence="1 2">
    <name type="scientific">Bradyrhizobium iriomotense</name>
    <dbReference type="NCBI Taxonomy" id="441950"/>
    <lineage>
        <taxon>Bacteria</taxon>
        <taxon>Pseudomonadati</taxon>
        <taxon>Pseudomonadota</taxon>
        <taxon>Alphaproteobacteria</taxon>
        <taxon>Hyphomicrobiales</taxon>
        <taxon>Nitrobacteraceae</taxon>
        <taxon>Bradyrhizobium</taxon>
    </lineage>
</organism>
<dbReference type="Proteomes" id="UP001156905">
    <property type="component" value="Unassembled WGS sequence"/>
</dbReference>
<proteinExistence type="predicted"/>
<keyword evidence="2" id="KW-1185">Reference proteome</keyword>
<accession>A0ABQ6B934</accession>
<name>A0ABQ6B934_9BRAD</name>